<dbReference type="AlphaFoldDB" id="A0A4U0Z3C3"/>
<comment type="caution">
    <text evidence="2">The sequence shown here is derived from an EMBL/GenBank/DDBJ whole genome shotgun (WGS) entry which is preliminary data.</text>
</comment>
<dbReference type="EMBL" id="SWAU01000027">
    <property type="protein sequence ID" value="TKA97676.1"/>
    <property type="molecule type" value="Genomic_DNA"/>
</dbReference>
<name>A0A4U0Z3C3_9RHOB</name>
<gene>
    <name evidence="2" type="ORF">FAZ78_04865</name>
</gene>
<feature type="domain" description="Flagellar protein FlgJ N-terminal" evidence="1">
    <location>
        <begin position="42"/>
        <end position="80"/>
    </location>
</feature>
<proteinExistence type="predicted"/>
<evidence type="ECO:0000313" key="3">
    <source>
        <dbReference type="Proteomes" id="UP000306340"/>
    </source>
</evidence>
<dbReference type="RefSeq" id="WP_136791554.1">
    <property type="nucleotide sequence ID" value="NZ_SWAU01000027.1"/>
</dbReference>
<evidence type="ECO:0000259" key="1">
    <source>
        <dbReference type="Pfam" id="PF10135"/>
    </source>
</evidence>
<dbReference type="Proteomes" id="UP000306340">
    <property type="component" value="Unassembled WGS sequence"/>
</dbReference>
<dbReference type="InterPro" id="IPR019301">
    <property type="entry name" value="Flagellar_prot_FlgJ_N"/>
</dbReference>
<organism evidence="2 3">
    <name type="scientific">Cereibacter changlensis</name>
    <dbReference type="NCBI Taxonomy" id="402884"/>
    <lineage>
        <taxon>Bacteria</taxon>
        <taxon>Pseudomonadati</taxon>
        <taxon>Pseudomonadota</taxon>
        <taxon>Alphaproteobacteria</taxon>
        <taxon>Rhodobacterales</taxon>
        <taxon>Paracoccaceae</taxon>
        <taxon>Cereibacter</taxon>
    </lineage>
</organism>
<reference evidence="2 3" key="1">
    <citation type="submission" date="2019-04" db="EMBL/GenBank/DDBJ databases">
        <title>Crypto-aerobic microbial life in anoxic (sulfidic) marine sediments.</title>
        <authorList>
            <person name="Bhattacharya S."/>
            <person name="Roy C."/>
            <person name="Mondal N."/>
            <person name="Sarkar J."/>
            <person name="Mandal S."/>
            <person name="Rameez M.J."/>
            <person name="Ghosh W."/>
        </authorList>
    </citation>
    <scope>NUCLEOTIDE SEQUENCE [LARGE SCALE GENOMIC DNA]</scope>
    <source>
        <strain evidence="2 3">SBBC</strain>
    </source>
</reference>
<protein>
    <submittedName>
        <fullName evidence="2">Chemotaxis protein chel</fullName>
    </submittedName>
</protein>
<evidence type="ECO:0000313" key="2">
    <source>
        <dbReference type="EMBL" id="TKA97676.1"/>
    </source>
</evidence>
<sequence length="90" mass="9272">MMALVQAASPAARQDLLHRRAAELEAAFLSEMLAHAGFDAAAGSFGGGIGEQQVASLLRGEQAAAMVRAGGLGLAESLIRAMDRRAAHDL</sequence>
<accession>A0A4U0Z3C3</accession>
<dbReference type="Pfam" id="PF10135">
    <property type="entry name" value="Rod-binding"/>
    <property type="match status" value="1"/>
</dbReference>